<gene>
    <name evidence="2" type="ORF">CLCR_00188</name>
</gene>
<keyword evidence="3" id="KW-1185">Reference proteome</keyword>
<dbReference type="STRING" id="86049.A0A1C1D068"/>
<name>A0A1C1D068_9EURO</name>
<comment type="caution">
    <text evidence="2">The sequence shown here is derived from an EMBL/GenBank/DDBJ whole genome shotgun (WGS) entry which is preliminary data.</text>
</comment>
<dbReference type="VEuPathDB" id="FungiDB:CLCR_00188"/>
<dbReference type="OrthoDB" id="4676at2759"/>
<dbReference type="VEuPathDB" id="FungiDB:G647_02565"/>
<accession>A0A1C1D068</accession>
<evidence type="ECO:0000313" key="2">
    <source>
        <dbReference type="EMBL" id="OCT54132.1"/>
    </source>
</evidence>
<evidence type="ECO:0000313" key="3">
    <source>
        <dbReference type="Proteomes" id="UP000094526"/>
    </source>
</evidence>
<sequence>MVTTRAKAKSQDHGAEQASEPQTGQKRSRAQAPKTKAAEPKEKQHKTEQAGPEDKAVVKNQKGKPVGEEEDDKGAPSKSDTQQKPKQKKPSNNKKVDSLIQQHANLPLSDTRLENPGKATPDTLLALLLHAILSSTRVSHAIAGKTSSLVIQAGYHKLDILKKSTWEERTEVLTQGGYTHYREKTATFLGELAELIDGKYGGDLNAIPEKTSQDPKKIRAELKTIKGLGDVGIDIFFTTAQHVWPCLAPWIDPRSLNTAEKIGLGNDVQALWNDVGEDAESMCKLACALMDVRLEKRESEWT</sequence>
<organism evidence="2 3">
    <name type="scientific">Cladophialophora carrionii</name>
    <dbReference type="NCBI Taxonomy" id="86049"/>
    <lineage>
        <taxon>Eukaryota</taxon>
        <taxon>Fungi</taxon>
        <taxon>Dikarya</taxon>
        <taxon>Ascomycota</taxon>
        <taxon>Pezizomycotina</taxon>
        <taxon>Eurotiomycetes</taxon>
        <taxon>Chaetothyriomycetidae</taxon>
        <taxon>Chaetothyriales</taxon>
        <taxon>Herpotrichiellaceae</taxon>
        <taxon>Cladophialophora</taxon>
    </lineage>
</organism>
<evidence type="ECO:0000256" key="1">
    <source>
        <dbReference type="SAM" id="MobiDB-lite"/>
    </source>
</evidence>
<dbReference type="EMBL" id="LGRB01000006">
    <property type="protein sequence ID" value="OCT54132.1"/>
    <property type="molecule type" value="Genomic_DNA"/>
</dbReference>
<dbReference type="Proteomes" id="UP000094526">
    <property type="component" value="Unassembled WGS sequence"/>
</dbReference>
<feature type="region of interest" description="Disordered" evidence="1">
    <location>
        <begin position="1"/>
        <end position="98"/>
    </location>
</feature>
<reference evidence="3" key="1">
    <citation type="submission" date="2015-07" db="EMBL/GenBank/DDBJ databases">
        <authorList>
            <person name="Teixeira M.M."/>
            <person name="Souza R.C."/>
            <person name="Almeida L.G."/>
            <person name="Vicente V.A."/>
            <person name="de Hoog S."/>
            <person name="Bocca A.L."/>
            <person name="de Almeida S.R."/>
            <person name="Vasconcelos A.T."/>
            <person name="Felipe M.S."/>
        </authorList>
    </citation>
    <scope>NUCLEOTIDE SEQUENCE [LARGE SCALE GENOMIC DNA]</scope>
    <source>
        <strain evidence="3">KSF</strain>
    </source>
</reference>
<evidence type="ECO:0008006" key="4">
    <source>
        <dbReference type="Google" id="ProtNLM"/>
    </source>
</evidence>
<protein>
    <recommendedName>
        <fullName evidence="4">HhH-GPD domain-containing protein</fullName>
    </recommendedName>
</protein>
<dbReference type="eggNOG" id="ENOG502S5UV">
    <property type="taxonomic scope" value="Eukaryota"/>
</dbReference>
<dbReference type="AlphaFoldDB" id="A0A1C1D068"/>
<feature type="compositionally biased region" description="Basic and acidic residues" evidence="1">
    <location>
        <begin position="36"/>
        <end position="57"/>
    </location>
</feature>
<proteinExistence type="predicted"/>